<name>A0A1I4ITX9_9BACI</name>
<dbReference type="EMBL" id="FOTY01000002">
    <property type="protein sequence ID" value="SFL57291.1"/>
    <property type="molecule type" value="Genomic_DNA"/>
</dbReference>
<gene>
    <name evidence="1" type="ORF">SAMN04488054_102210</name>
</gene>
<dbReference type="OrthoDB" id="9778912at2"/>
<evidence type="ECO:0000313" key="2">
    <source>
        <dbReference type="Proteomes" id="UP000199668"/>
    </source>
</evidence>
<proteinExistence type="predicted"/>
<dbReference type="RefSeq" id="WP_090925472.1">
    <property type="nucleotide sequence ID" value="NZ_FOTY01000002.1"/>
</dbReference>
<dbReference type="Proteomes" id="UP000199668">
    <property type="component" value="Unassembled WGS sequence"/>
</dbReference>
<evidence type="ECO:0000313" key="1">
    <source>
        <dbReference type="EMBL" id="SFL57291.1"/>
    </source>
</evidence>
<protein>
    <recommendedName>
        <fullName evidence="3">Nitronate monooxygenase</fullName>
    </recommendedName>
</protein>
<reference evidence="1 2" key="1">
    <citation type="submission" date="2016-10" db="EMBL/GenBank/DDBJ databases">
        <authorList>
            <person name="de Groot N.N."/>
        </authorList>
    </citation>
    <scope>NUCLEOTIDE SEQUENCE [LARGE SCALE GENOMIC DNA]</scope>
    <source>
        <strain evidence="1 2">CGMCC 1.6134</strain>
    </source>
</reference>
<sequence length="113" mass="12695">MLLCVHAHTLYQLILTGAAETDTVEIKESIGAPGRVLKNRRTGQILEMKQFSPVVEDICPYIDAEANKAFIHEGKQDSGFGWAGQVTGRIRDIPYVQGLFNRVSEEKEHVKQR</sequence>
<dbReference type="STRING" id="266892.SAMN04488054_102210"/>
<accession>A0A1I4ITX9</accession>
<dbReference type="AlphaFoldDB" id="A0A1I4ITX9"/>
<organism evidence="1 2">
    <name type="scientific">Salibacterium qingdaonense</name>
    <dbReference type="NCBI Taxonomy" id="266892"/>
    <lineage>
        <taxon>Bacteria</taxon>
        <taxon>Bacillati</taxon>
        <taxon>Bacillota</taxon>
        <taxon>Bacilli</taxon>
        <taxon>Bacillales</taxon>
        <taxon>Bacillaceae</taxon>
    </lineage>
</organism>
<keyword evidence="2" id="KW-1185">Reference proteome</keyword>
<dbReference type="Gene3D" id="3.20.20.70">
    <property type="entry name" value="Aldolase class I"/>
    <property type="match status" value="1"/>
</dbReference>
<dbReference type="InterPro" id="IPR013785">
    <property type="entry name" value="Aldolase_TIM"/>
</dbReference>
<evidence type="ECO:0008006" key="3">
    <source>
        <dbReference type="Google" id="ProtNLM"/>
    </source>
</evidence>